<name>A0A366XXH9_9BACI</name>
<evidence type="ECO:0000313" key="2">
    <source>
        <dbReference type="Proteomes" id="UP000253314"/>
    </source>
</evidence>
<dbReference type="EMBL" id="QOCW01000010">
    <property type="protein sequence ID" value="RBW69489.1"/>
    <property type="molecule type" value="Genomic_DNA"/>
</dbReference>
<sequence>MKSKDFVLMELHHQLILLADEYSSDMHRSLKEFNDLLKARYETMMLKIEGDYELDETEANELYHLLHAAYERNLEQQDICFQASFEYCYPVLKEKLLERELRKNYRQHTNDH</sequence>
<proteinExistence type="predicted"/>
<evidence type="ECO:0000313" key="1">
    <source>
        <dbReference type="EMBL" id="RBW69489.1"/>
    </source>
</evidence>
<reference evidence="1 2" key="1">
    <citation type="submission" date="2018-07" db="EMBL/GenBank/DDBJ databases">
        <title>Lottiidibacillus patelloidae gen. nov., sp. nov., isolated from the intestinal tract of a marine limpet and the reclassification of B. taeanensis BH030017T, B. algicola KMM 3737T and B. hwajinpoensis SW-72T as genus Lottiidibacillus.</title>
        <authorList>
            <person name="Liu R."/>
            <person name="Huang Z."/>
        </authorList>
    </citation>
    <scope>NUCLEOTIDE SEQUENCE [LARGE SCALE GENOMIC DNA]</scope>
    <source>
        <strain evidence="1 2">BH030017</strain>
    </source>
</reference>
<dbReference type="RefSeq" id="WP_113806179.1">
    <property type="nucleotide sequence ID" value="NZ_QOCW01000010.1"/>
</dbReference>
<dbReference type="Proteomes" id="UP000253314">
    <property type="component" value="Unassembled WGS sequence"/>
</dbReference>
<gene>
    <name evidence="1" type="ORF">DS031_11235</name>
</gene>
<organism evidence="1 2">
    <name type="scientific">Bacillus taeanensis</name>
    <dbReference type="NCBI Taxonomy" id="273032"/>
    <lineage>
        <taxon>Bacteria</taxon>
        <taxon>Bacillati</taxon>
        <taxon>Bacillota</taxon>
        <taxon>Bacilli</taxon>
        <taxon>Bacillales</taxon>
        <taxon>Bacillaceae</taxon>
        <taxon>Bacillus</taxon>
    </lineage>
</organism>
<comment type="caution">
    <text evidence="1">The sequence shown here is derived from an EMBL/GenBank/DDBJ whole genome shotgun (WGS) entry which is preliminary data.</text>
</comment>
<protein>
    <submittedName>
        <fullName evidence="1">Uncharacterized protein</fullName>
    </submittedName>
</protein>
<accession>A0A366XXH9</accession>
<dbReference type="AlphaFoldDB" id="A0A366XXH9"/>
<keyword evidence="2" id="KW-1185">Reference proteome</keyword>